<name>A0A5C3KH99_COPMA</name>
<accession>A0A5C3KH99</accession>
<dbReference type="SUPFAM" id="SSF52540">
    <property type="entry name" value="P-loop containing nucleoside triphosphate hydrolases"/>
    <property type="match status" value="1"/>
</dbReference>
<dbReference type="Gene3D" id="3.40.50.300">
    <property type="entry name" value="P-loop containing nucleotide triphosphate hydrolases"/>
    <property type="match status" value="1"/>
</dbReference>
<gene>
    <name evidence="3" type="ORF">FA15DRAFT_168469</name>
</gene>
<dbReference type="InterPro" id="IPR027417">
    <property type="entry name" value="P-loop_NTPase"/>
</dbReference>
<dbReference type="Proteomes" id="UP000307440">
    <property type="component" value="Unassembled WGS sequence"/>
</dbReference>
<proteinExistence type="predicted"/>
<evidence type="ECO:0000313" key="3">
    <source>
        <dbReference type="EMBL" id="TFK19569.1"/>
    </source>
</evidence>
<protein>
    <recommendedName>
        <fullName evidence="2">Nephrocystin 3-like N-terminal domain-containing protein</fullName>
    </recommendedName>
</protein>
<sequence>MLDNIATSALFNSHDRFDPPKCDENTRVSLLSAIRTWIEDRSSTSARLQCITGSAGIGKSALMQTTAEQCEPAGLVAATFFFSASDPVRNNLRRFIPTIAYQIALSNKSDPALGNCIFCVVDRDPSIFQRSIECQLEELIIKPLRETFPQSYVDLFYSPSFPHVIYIDGLDECVDRKSQTQLLRIISTTFIDNRLPFKILLASRPEPPLRAAILGDFGYMKSKSQMVNLNEYNASADIRTFFQAHLRTIGQESDDPRAQTDWPSPEDIDTLVVAAAGLFVYASTVVKFVSQRHRRPFLQLRTVIQVIKRPHPTGQTAPVMKHPFAELDALYRSIFVFAQKEYASQCDDDDPIAVVRLVRMLSRPLPRIKLAVVYSDPSSSSSEPAVECVEVAQAYDVGSRNVSVAQMEEIFQLEPGQLEFMFSDLHSLYTVEWGNFQSIVIRPYHKSVQDFLFDPTRCGEL</sequence>
<dbReference type="InterPro" id="IPR056884">
    <property type="entry name" value="NPHP3-like_N"/>
</dbReference>
<dbReference type="PANTHER" id="PTHR10039">
    <property type="entry name" value="AMELOGENIN"/>
    <property type="match status" value="1"/>
</dbReference>
<keyword evidence="4" id="KW-1185">Reference proteome</keyword>
<dbReference type="OrthoDB" id="4576410at2759"/>
<evidence type="ECO:0000256" key="1">
    <source>
        <dbReference type="ARBA" id="ARBA00022737"/>
    </source>
</evidence>
<evidence type="ECO:0000259" key="2">
    <source>
        <dbReference type="Pfam" id="PF24883"/>
    </source>
</evidence>
<reference evidence="3 4" key="1">
    <citation type="journal article" date="2019" name="Nat. Ecol. Evol.">
        <title>Megaphylogeny resolves global patterns of mushroom evolution.</title>
        <authorList>
            <person name="Varga T."/>
            <person name="Krizsan K."/>
            <person name="Foldi C."/>
            <person name="Dima B."/>
            <person name="Sanchez-Garcia M."/>
            <person name="Sanchez-Ramirez S."/>
            <person name="Szollosi G.J."/>
            <person name="Szarkandi J.G."/>
            <person name="Papp V."/>
            <person name="Albert L."/>
            <person name="Andreopoulos W."/>
            <person name="Angelini C."/>
            <person name="Antonin V."/>
            <person name="Barry K.W."/>
            <person name="Bougher N.L."/>
            <person name="Buchanan P."/>
            <person name="Buyck B."/>
            <person name="Bense V."/>
            <person name="Catcheside P."/>
            <person name="Chovatia M."/>
            <person name="Cooper J."/>
            <person name="Damon W."/>
            <person name="Desjardin D."/>
            <person name="Finy P."/>
            <person name="Geml J."/>
            <person name="Haridas S."/>
            <person name="Hughes K."/>
            <person name="Justo A."/>
            <person name="Karasinski D."/>
            <person name="Kautmanova I."/>
            <person name="Kiss B."/>
            <person name="Kocsube S."/>
            <person name="Kotiranta H."/>
            <person name="LaButti K.M."/>
            <person name="Lechner B.E."/>
            <person name="Liimatainen K."/>
            <person name="Lipzen A."/>
            <person name="Lukacs Z."/>
            <person name="Mihaltcheva S."/>
            <person name="Morgado L.N."/>
            <person name="Niskanen T."/>
            <person name="Noordeloos M.E."/>
            <person name="Ohm R.A."/>
            <person name="Ortiz-Santana B."/>
            <person name="Ovrebo C."/>
            <person name="Racz N."/>
            <person name="Riley R."/>
            <person name="Savchenko A."/>
            <person name="Shiryaev A."/>
            <person name="Soop K."/>
            <person name="Spirin V."/>
            <person name="Szebenyi C."/>
            <person name="Tomsovsky M."/>
            <person name="Tulloss R.E."/>
            <person name="Uehling J."/>
            <person name="Grigoriev I.V."/>
            <person name="Vagvolgyi C."/>
            <person name="Papp T."/>
            <person name="Martin F.M."/>
            <person name="Miettinen O."/>
            <person name="Hibbett D.S."/>
            <person name="Nagy L.G."/>
        </authorList>
    </citation>
    <scope>NUCLEOTIDE SEQUENCE [LARGE SCALE GENOMIC DNA]</scope>
    <source>
        <strain evidence="3 4">CBS 121175</strain>
    </source>
</reference>
<dbReference type="Pfam" id="PF24883">
    <property type="entry name" value="NPHP3_N"/>
    <property type="match status" value="1"/>
</dbReference>
<keyword evidence="1" id="KW-0677">Repeat</keyword>
<feature type="domain" description="Nephrocystin 3-like N-terminal" evidence="2">
    <location>
        <begin position="33"/>
        <end position="204"/>
    </location>
</feature>
<organism evidence="3 4">
    <name type="scientific">Coprinopsis marcescibilis</name>
    <name type="common">Agaric fungus</name>
    <name type="synonym">Psathyrella marcescibilis</name>
    <dbReference type="NCBI Taxonomy" id="230819"/>
    <lineage>
        <taxon>Eukaryota</taxon>
        <taxon>Fungi</taxon>
        <taxon>Dikarya</taxon>
        <taxon>Basidiomycota</taxon>
        <taxon>Agaricomycotina</taxon>
        <taxon>Agaricomycetes</taxon>
        <taxon>Agaricomycetidae</taxon>
        <taxon>Agaricales</taxon>
        <taxon>Agaricineae</taxon>
        <taxon>Psathyrellaceae</taxon>
        <taxon>Coprinopsis</taxon>
    </lineage>
</organism>
<dbReference type="STRING" id="230819.A0A5C3KH99"/>
<dbReference type="EMBL" id="ML210334">
    <property type="protein sequence ID" value="TFK19569.1"/>
    <property type="molecule type" value="Genomic_DNA"/>
</dbReference>
<evidence type="ECO:0000313" key="4">
    <source>
        <dbReference type="Proteomes" id="UP000307440"/>
    </source>
</evidence>
<dbReference type="AlphaFoldDB" id="A0A5C3KH99"/>